<dbReference type="SMART" id="SM00396">
    <property type="entry name" value="ZnF_UBR1"/>
    <property type="match status" value="1"/>
</dbReference>
<feature type="region of interest" description="Disordered" evidence="5">
    <location>
        <begin position="215"/>
        <end position="292"/>
    </location>
</feature>
<dbReference type="EMBL" id="IACT01005809">
    <property type="protein sequence ID" value="LAC24952.1"/>
    <property type="molecule type" value="mRNA"/>
</dbReference>
<evidence type="ECO:0000256" key="4">
    <source>
        <dbReference type="PROSITE-ProRule" id="PRU00508"/>
    </source>
</evidence>
<sequence length="440" mass="48720">MASTGEGGSEEYDDSSLTMMDILEEQEALQEDAEAVLGASDADHCTYDKGYMVRQAVYACLTCSPVGGAGGRAGVCLACSLHCHNNHTLVELYTKRNFKCDCGNSNILMTTCKLQPGKSAINPDNKYSQNFDGLYCVCHRPYPDTEQPESQDDEMIQCCCCEDWYHSQHLGNSSVPTGDQYAEMICSACVKKLTFLHNYASLAVTVMSKSDLDTSVDVESSGDSTAVADNVMQKTEQKSESTKTEVSGKKAYVNGSGSSTTTNDQQNGQRKNKETKENTGDSTKDNITNGKQNKVCSAGQFKGAVAESEAMFFPEDWRSKLCTCDTCKVEYSRLEASYLTNSEDTISHYEYLSRQRVAGTGRQLSVEREIDALNSVDRVTRTEMVTEYNTLSTELREYLRKFADTGKVVRDEDIKEFFAGLQARKKQRTMDGVPPNACRW</sequence>
<proteinExistence type="evidence at transcript level"/>
<dbReference type="SUPFAM" id="SSF57903">
    <property type="entry name" value="FYVE/PHD zinc finger"/>
    <property type="match status" value="1"/>
</dbReference>
<dbReference type="InterPro" id="IPR047506">
    <property type="entry name" value="UBR7-like_UBR-box"/>
</dbReference>
<dbReference type="GO" id="GO:0005737">
    <property type="term" value="C:cytoplasm"/>
    <property type="evidence" value="ECO:0007669"/>
    <property type="project" value="TreeGrafter"/>
</dbReference>
<dbReference type="PANTHER" id="PTHR13513">
    <property type="entry name" value="E3 UBIQUITIN-PROTEIN LIGASE UBR7"/>
    <property type="match status" value="1"/>
</dbReference>
<name>A0A6A7G3Y7_9CRUS</name>
<dbReference type="GO" id="GO:0008270">
    <property type="term" value="F:zinc ion binding"/>
    <property type="evidence" value="ECO:0007669"/>
    <property type="project" value="UniProtKB-KW"/>
</dbReference>
<dbReference type="CDD" id="cd15542">
    <property type="entry name" value="PHD_UBR7"/>
    <property type="match status" value="1"/>
</dbReference>
<keyword evidence="3" id="KW-0862">Zinc</keyword>
<feature type="compositionally biased region" description="Basic and acidic residues" evidence="5">
    <location>
        <begin position="235"/>
        <end position="248"/>
    </location>
</feature>
<feature type="compositionally biased region" description="Polar residues" evidence="5">
    <location>
        <begin position="255"/>
        <end position="269"/>
    </location>
</feature>
<dbReference type="InterPro" id="IPR011011">
    <property type="entry name" value="Znf_FYVE_PHD"/>
</dbReference>
<evidence type="ECO:0000256" key="1">
    <source>
        <dbReference type="ARBA" id="ARBA00022723"/>
    </source>
</evidence>
<dbReference type="Pfam" id="PF02207">
    <property type="entry name" value="zf-UBR"/>
    <property type="match status" value="1"/>
</dbReference>
<organism evidence="7">
    <name type="scientific">Hirondellea gigas</name>
    <dbReference type="NCBI Taxonomy" id="1518452"/>
    <lineage>
        <taxon>Eukaryota</taxon>
        <taxon>Metazoa</taxon>
        <taxon>Ecdysozoa</taxon>
        <taxon>Arthropoda</taxon>
        <taxon>Crustacea</taxon>
        <taxon>Multicrustacea</taxon>
        <taxon>Malacostraca</taxon>
        <taxon>Eumalacostraca</taxon>
        <taxon>Peracarida</taxon>
        <taxon>Amphipoda</taxon>
        <taxon>Amphilochidea</taxon>
        <taxon>Lysianassida</taxon>
        <taxon>Lysianassidira</taxon>
        <taxon>Lysianassoidea</taxon>
        <taxon>Lysianassidae</taxon>
        <taxon>Hirondellea</taxon>
    </lineage>
</organism>
<accession>A0A6A7G3Y7</accession>
<evidence type="ECO:0000259" key="6">
    <source>
        <dbReference type="PROSITE" id="PS51157"/>
    </source>
</evidence>
<dbReference type="GO" id="GO:0061630">
    <property type="term" value="F:ubiquitin protein ligase activity"/>
    <property type="evidence" value="ECO:0007669"/>
    <property type="project" value="InterPro"/>
</dbReference>
<evidence type="ECO:0000256" key="2">
    <source>
        <dbReference type="ARBA" id="ARBA00022771"/>
    </source>
</evidence>
<reference evidence="7" key="1">
    <citation type="submission" date="2017-11" db="EMBL/GenBank/DDBJ databases">
        <title>The sensing device of the deep-sea amphipod.</title>
        <authorList>
            <person name="Kobayashi H."/>
            <person name="Nagahama T."/>
            <person name="Arai W."/>
            <person name="Sasagawa Y."/>
            <person name="Umeda M."/>
            <person name="Hayashi T."/>
            <person name="Nikaido I."/>
            <person name="Watanabe H."/>
            <person name="Oguri K."/>
            <person name="Kitazato H."/>
            <person name="Fujioka K."/>
            <person name="Kido Y."/>
            <person name="Takami H."/>
        </authorList>
    </citation>
    <scope>NUCLEOTIDE SEQUENCE</scope>
    <source>
        <tissue evidence="7">Whole body</tissue>
    </source>
</reference>
<keyword evidence="1" id="KW-0479">Metal-binding</keyword>
<dbReference type="AlphaFoldDB" id="A0A6A7G3Y7"/>
<dbReference type="CDD" id="cd19677">
    <property type="entry name" value="UBR-box_UBR7"/>
    <property type="match status" value="1"/>
</dbReference>
<dbReference type="InterPro" id="IPR013083">
    <property type="entry name" value="Znf_RING/FYVE/PHD"/>
</dbReference>
<evidence type="ECO:0000256" key="5">
    <source>
        <dbReference type="SAM" id="MobiDB-lite"/>
    </source>
</evidence>
<keyword evidence="2" id="KW-0863">Zinc-finger</keyword>
<dbReference type="Gene3D" id="3.30.40.10">
    <property type="entry name" value="Zinc/RING finger domain, C3HC4 (zinc finger)"/>
    <property type="match status" value="1"/>
</dbReference>
<evidence type="ECO:0000256" key="3">
    <source>
        <dbReference type="ARBA" id="ARBA00022833"/>
    </source>
</evidence>
<protein>
    <submittedName>
        <fullName evidence="7">E3 ubiquitin-protein ligase UBR7</fullName>
    </submittedName>
</protein>
<feature type="compositionally biased region" description="Basic and acidic residues" evidence="5">
    <location>
        <begin position="271"/>
        <end position="284"/>
    </location>
</feature>
<feature type="domain" description="UBR-type" evidence="6">
    <location>
        <begin position="43"/>
        <end position="117"/>
    </location>
</feature>
<dbReference type="InterPro" id="IPR003126">
    <property type="entry name" value="Znf_UBR"/>
</dbReference>
<dbReference type="PROSITE" id="PS51157">
    <property type="entry name" value="ZF_UBR"/>
    <property type="match status" value="1"/>
</dbReference>
<feature type="zinc finger region" description="UBR-type" evidence="4">
    <location>
        <begin position="43"/>
        <end position="117"/>
    </location>
</feature>
<evidence type="ECO:0000313" key="7">
    <source>
        <dbReference type="EMBL" id="LAC24952.1"/>
    </source>
</evidence>
<dbReference type="InterPro" id="IPR040204">
    <property type="entry name" value="UBR7"/>
</dbReference>
<dbReference type="PANTHER" id="PTHR13513:SF9">
    <property type="entry name" value="E3 UBIQUITIN-PROTEIN LIGASE UBR7-RELATED"/>
    <property type="match status" value="1"/>
</dbReference>